<feature type="domain" description="DNA polymerase alpha/delta/epsilon subunit B" evidence="7">
    <location>
        <begin position="312"/>
        <end position="535"/>
    </location>
</feature>
<evidence type="ECO:0000313" key="10">
    <source>
        <dbReference type="Proteomes" id="UP000054248"/>
    </source>
</evidence>
<feature type="domain" description="DNA polymerase alpha subunit B OB" evidence="8">
    <location>
        <begin position="167"/>
        <end position="232"/>
    </location>
</feature>
<keyword evidence="4 6" id="KW-0235">DNA replication</keyword>
<dbReference type="GO" id="GO:0003677">
    <property type="term" value="F:DNA binding"/>
    <property type="evidence" value="ECO:0007669"/>
    <property type="project" value="InterPro"/>
</dbReference>
<dbReference type="STRING" id="1051891.A0A0C3QPI1"/>
<evidence type="ECO:0000256" key="6">
    <source>
        <dbReference type="PIRNR" id="PIRNR018300"/>
    </source>
</evidence>
<dbReference type="AlphaFoldDB" id="A0A0C3QPI1"/>
<evidence type="ECO:0000256" key="4">
    <source>
        <dbReference type="ARBA" id="ARBA00022705"/>
    </source>
</evidence>
<accession>A0A0C3QPI1</accession>
<evidence type="ECO:0000259" key="7">
    <source>
        <dbReference type="Pfam" id="PF04042"/>
    </source>
</evidence>
<name>A0A0C3QPI1_9AGAM</name>
<evidence type="ECO:0000313" key="9">
    <source>
        <dbReference type="EMBL" id="KIO29254.1"/>
    </source>
</evidence>
<comment type="similarity">
    <text evidence="2 6">Belongs to the DNA polymerase alpha subunit B family.</text>
</comment>
<dbReference type="Proteomes" id="UP000054248">
    <property type="component" value="Unassembled WGS sequence"/>
</dbReference>
<dbReference type="HOGENOM" id="CLU_014923_2_1_1"/>
<reference evidence="9 10" key="1">
    <citation type="submission" date="2014-04" db="EMBL/GenBank/DDBJ databases">
        <authorList>
            <consortium name="DOE Joint Genome Institute"/>
            <person name="Kuo A."/>
            <person name="Girlanda M."/>
            <person name="Perotto S."/>
            <person name="Kohler A."/>
            <person name="Nagy L.G."/>
            <person name="Floudas D."/>
            <person name="Copeland A."/>
            <person name="Barry K.W."/>
            <person name="Cichocki N."/>
            <person name="Veneault-Fourrey C."/>
            <person name="LaButti K."/>
            <person name="Lindquist E.A."/>
            <person name="Lipzen A."/>
            <person name="Lundell T."/>
            <person name="Morin E."/>
            <person name="Murat C."/>
            <person name="Sun H."/>
            <person name="Tunlid A."/>
            <person name="Henrissat B."/>
            <person name="Grigoriev I.V."/>
            <person name="Hibbett D.S."/>
            <person name="Martin F."/>
            <person name="Nordberg H.P."/>
            <person name="Cantor M.N."/>
            <person name="Hua S.X."/>
        </authorList>
    </citation>
    <scope>NUCLEOTIDE SEQUENCE [LARGE SCALE GENOMIC DNA]</scope>
    <source>
        <strain evidence="9 10">MUT 4182</strain>
    </source>
</reference>
<proteinExistence type="inferred from homology"/>
<dbReference type="GO" id="GO:0006270">
    <property type="term" value="P:DNA replication initiation"/>
    <property type="evidence" value="ECO:0007669"/>
    <property type="project" value="TreeGrafter"/>
</dbReference>
<dbReference type="PANTHER" id="PTHR23061">
    <property type="entry name" value="DNA POLYMERASE 2 ALPHA 70 KDA SUBUNIT"/>
    <property type="match status" value="1"/>
</dbReference>
<dbReference type="InterPro" id="IPR007185">
    <property type="entry name" value="DNA_pol_a/d/e_bsu"/>
</dbReference>
<dbReference type="InterPro" id="IPR054300">
    <property type="entry name" value="OB_DPOA2"/>
</dbReference>
<evidence type="ECO:0000256" key="3">
    <source>
        <dbReference type="ARBA" id="ARBA00018596"/>
    </source>
</evidence>
<evidence type="ECO:0000259" key="8">
    <source>
        <dbReference type="Pfam" id="PF22062"/>
    </source>
</evidence>
<evidence type="ECO:0000256" key="1">
    <source>
        <dbReference type="ARBA" id="ARBA00004123"/>
    </source>
</evidence>
<keyword evidence="5 6" id="KW-0539">Nucleus</keyword>
<dbReference type="PIRSF" id="PIRSF018300">
    <property type="entry name" value="DNA_pol_alph_2"/>
    <property type="match status" value="1"/>
</dbReference>
<dbReference type="GO" id="GO:0005658">
    <property type="term" value="C:alpha DNA polymerase:primase complex"/>
    <property type="evidence" value="ECO:0007669"/>
    <property type="project" value="TreeGrafter"/>
</dbReference>
<dbReference type="Pfam" id="PF04042">
    <property type="entry name" value="DNA_pol_E_B"/>
    <property type="match status" value="1"/>
</dbReference>
<dbReference type="InterPro" id="IPR016722">
    <property type="entry name" value="DNA_pol_alpha_bsu"/>
</dbReference>
<dbReference type="Gene3D" id="3.60.21.60">
    <property type="match status" value="2"/>
</dbReference>
<protein>
    <recommendedName>
        <fullName evidence="3 6">DNA polymerase alpha subunit B</fullName>
    </recommendedName>
</protein>
<comment type="subcellular location">
    <subcellularLocation>
        <location evidence="1 6">Nucleus</location>
    </subcellularLocation>
</comment>
<keyword evidence="10" id="KW-1185">Reference proteome</keyword>
<organism evidence="9 10">
    <name type="scientific">Tulasnella calospora MUT 4182</name>
    <dbReference type="NCBI Taxonomy" id="1051891"/>
    <lineage>
        <taxon>Eukaryota</taxon>
        <taxon>Fungi</taxon>
        <taxon>Dikarya</taxon>
        <taxon>Basidiomycota</taxon>
        <taxon>Agaricomycotina</taxon>
        <taxon>Agaricomycetes</taxon>
        <taxon>Cantharellales</taxon>
        <taxon>Tulasnellaceae</taxon>
        <taxon>Tulasnella</taxon>
    </lineage>
</organism>
<dbReference type="EMBL" id="KN822985">
    <property type="protein sequence ID" value="KIO29254.1"/>
    <property type="molecule type" value="Genomic_DNA"/>
</dbReference>
<dbReference type="OrthoDB" id="336885at2759"/>
<reference evidence="10" key="2">
    <citation type="submission" date="2015-01" db="EMBL/GenBank/DDBJ databases">
        <title>Evolutionary Origins and Diversification of the Mycorrhizal Mutualists.</title>
        <authorList>
            <consortium name="DOE Joint Genome Institute"/>
            <consortium name="Mycorrhizal Genomics Consortium"/>
            <person name="Kohler A."/>
            <person name="Kuo A."/>
            <person name="Nagy L.G."/>
            <person name="Floudas D."/>
            <person name="Copeland A."/>
            <person name="Barry K.W."/>
            <person name="Cichocki N."/>
            <person name="Veneault-Fourrey C."/>
            <person name="LaButti K."/>
            <person name="Lindquist E.A."/>
            <person name="Lipzen A."/>
            <person name="Lundell T."/>
            <person name="Morin E."/>
            <person name="Murat C."/>
            <person name="Riley R."/>
            <person name="Ohm R."/>
            <person name="Sun H."/>
            <person name="Tunlid A."/>
            <person name="Henrissat B."/>
            <person name="Grigoriev I.V."/>
            <person name="Hibbett D.S."/>
            <person name="Martin F."/>
        </authorList>
    </citation>
    <scope>NUCLEOTIDE SEQUENCE [LARGE SCALE GENOMIC DNA]</scope>
    <source>
        <strain evidence="10">MUT 4182</strain>
    </source>
</reference>
<evidence type="ECO:0000256" key="5">
    <source>
        <dbReference type="ARBA" id="ARBA00023242"/>
    </source>
</evidence>
<gene>
    <name evidence="9" type="ORF">M407DRAFT_21646</name>
</gene>
<dbReference type="Pfam" id="PF22062">
    <property type="entry name" value="OB_DPOA2"/>
    <property type="match status" value="1"/>
</dbReference>
<comment type="function">
    <text evidence="6">Accessory subunit of the DNA polymerase alpha complex (also known as the alpha DNA polymerase-primase complex) which plays an essential role in the initiation of DNA synthesis.</text>
</comment>
<evidence type="ECO:0000256" key="2">
    <source>
        <dbReference type="ARBA" id="ARBA00007299"/>
    </source>
</evidence>
<dbReference type="PANTHER" id="PTHR23061:SF12">
    <property type="entry name" value="DNA POLYMERASE ALPHA SUBUNIT B"/>
    <property type="match status" value="1"/>
</dbReference>
<sequence length="579" mass="63938">MSEEETKKLLRENFKAAVDLPAVMNGCLSLCKTFNFAGDELFYQWEAYSYGLGGYDKRLSEERLQPFRDHLQRNLQRGSTVTKKRATDGARIGTPAKALKSSALASRMLANVGGSTPRREVAVKMEDSPSTPGALGTSTTRNRIVPSERTNAFTYRYLQDKLLQKGETLNRRIDEFGSYVKEYYGLDELADPNVATEDEVYIVGRICDDSESKLTESNLLLEPSKAVGEGEAKRIPIRFAPTGFQFHAPPSQGTGTVSRTGIGLFPGAMAAFKGITAHGQEGAFFMVKEVLPLPPLKPLKPKVPPPLSFTTVVVCGPYTYDSDLEYQPVAALMKAVAQIKPQALVLMGPFVDSNHPIIQKADLDMTVDDLFLRKIAVPLRNYILNQQPDLSVAFMPGVRDLVSFHNLYPQSSVMGPENFRSWKPQQGTPPWSFLSNPGIFSIHGLTFGATSVDVLFHLRRQEVFKPLPGAVQQDPMAGLCRHILDQRSFYPIYPVPTDNSQEVNLDVSHSHLLSIPNDSIPDVVILPSRLKEFSKIVDGIVFINPSSATKFNNAGMLAKVTVNAMLEGTERISVDLVKL</sequence>